<feature type="domain" description="HTH cro/C1-type" evidence="1">
    <location>
        <begin position="24"/>
        <end position="59"/>
    </location>
</feature>
<protein>
    <submittedName>
        <fullName evidence="3">Transposase ISLbp6</fullName>
    </submittedName>
</protein>
<evidence type="ECO:0000313" key="4">
    <source>
        <dbReference type="Proteomes" id="UP000004508"/>
    </source>
</evidence>
<evidence type="ECO:0000313" key="3">
    <source>
        <dbReference type="EMBL" id="EFH90780.1"/>
    </source>
</evidence>
<comment type="caution">
    <text evidence="3">The sequence shown here is derived from an EMBL/GenBank/DDBJ whole genome shotgun (WGS) entry which is preliminary data.</text>
</comment>
<dbReference type="PROSITE" id="PS50943">
    <property type="entry name" value="HTH_CROC1"/>
    <property type="match status" value="1"/>
</dbReference>
<dbReference type="InterPro" id="IPR036388">
    <property type="entry name" value="WH-like_DNA-bd_sf"/>
</dbReference>
<gene>
    <name evidence="3" type="ORF">Krac_12416</name>
    <name evidence="2" type="ORF">Krac_3955</name>
</gene>
<dbReference type="eggNOG" id="COG3415">
    <property type="taxonomic scope" value="Bacteria"/>
</dbReference>
<dbReference type="InParanoid" id="D6TH38"/>
<dbReference type="AlphaFoldDB" id="D6TH38"/>
<dbReference type="RefSeq" id="WP_007908429.1">
    <property type="nucleotide sequence ID" value="NZ_ADVG01000001.1"/>
</dbReference>
<dbReference type="InterPro" id="IPR009057">
    <property type="entry name" value="Homeodomain-like_sf"/>
</dbReference>
<name>D6TH38_KTERA</name>
<dbReference type="SUPFAM" id="SSF46689">
    <property type="entry name" value="Homeodomain-like"/>
    <property type="match status" value="1"/>
</dbReference>
<dbReference type="EMBL" id="ADVG01000001">
    <property type="protein sequence ID" value="EFH90780.1"/>
    <property type="molecule type" value="Genomic_DNA"/>
</dbReference>
<organism evidence="3 4">
    <name type="scientific">Ktedonobacter racemifer DSM 44963</name>
    <dbReference type="NCBI Taxonomy" id="485913"/>
    <lineage>
        <taxon>Bacteria</taxon>
        <taxon>Bacillati</taxon>
        <taxon>Chloroflexota</taxon>
        <taxon>Ktedonobacteria</taxon>
        <taxon>Ktedonobacterales</taxon>
        <taxon>Ktedonobacteraceae</taxon>
        <taxon>Ktedonobacter</taxon>
    </lineage>
</organism>
<reference evidence="3 4" key="1">
    <citation type="journal article" date="2011" name="Stand. Genomic Sci.">
        <title>Non-contiguous finished genome sequence and contextual data of the filamentous soil bacterium Ktedonobacter racemifer type strain (SOSP1-21).</title>
        <authorList>
            <person name="Chang Y.J."/>
            <person name="Land M."/>
            <person name="Hauser L."/>
            <person name="Chertkov O."/>
            <person name="Del Rio T.G."/>
            <person name="Nolan M."/>
            <person name="Copeland A."/>
            <person name="Tice H."/>
            <person name="Cheng J.F."/>
            <person name="Lucas S."/>
            <person name="Han C."/>
            <person name="Goodwin L."/>
            <person name="Pitluck S."/>
            <person name="Ivanova N."/>
            <person name="Ovchinikova G."/>
            <person name="Pati A."/>
            <person name="Chen A."/>
            <person name="Palaniappan K."/>
            <person name="Mavromatis K."/>
            <person name="Liolios K."/>
            <person name="Brettin T."/>
            <person name="Fiebig A."/>
            <person name="Rohde M."/>
            <person name="Abt B."/>
            <person name="Goker M."/>
            <person name="Detter J.C."/>
            <person name="Woyke T."/>
            <person name="Bristow J."/>
            <person name="Eisen J.A."/>
            <person name="Markowitz V."/>
            <person name="Hugenholtz P."/>
            <person name="Kyrpides N.C."/>
            <person name="Klenk H.P."/>
            <person name="Lapidus A."/>
        </authorList>
    </citation>
    <scope>NUCLEOTIDE SEQUENCE [LARGE SCALE GENOMIC DNA]</scope>
    <source>
        <strain evidence="4">DSM 44963</strain>
        <strain evidence="3">SOSP1-21</strain>
    </source>
</reference>
<dbReference type="Proteomes" id="UP000004508">
    <property type="component" value="Unassembled WGS sequence"/>
</dbReference>
<dbReference type="Gene3D" id="1.10.10.10">
    <property type="entry name" value="Winged helix-like DNA-binding domain superfamily/Winged helix DNA-binding domain"/>
    <property type="match status" value="1"/>
</dbReference>
<dbReference type="Pfam" id="PF13384">
    <property type="entry name" value="HTH_23"/>
    <property type="match status" value="1"/>
</dbReference>
<dbReference type="STRING" id="485913.Krac_12416"/>
<accession>D6TH38</accession>
<evidence type="ECO:0000259" key="1">
    <source>
        <dbReference type="PROSITE" id="PS50943"/>
    </source>
</evidence>
<dbReference type="EMBL" id="ADVG01000004">
    <property type="protein sequence ID" value="EFH83043.1"/>
    <property type="molecule type" value="Genomic_DNA"/>
</dbReference>
<dbReference type="InterPro" id="IPR001387">
    <property type="entry name" value="Cro/C1-type_HTH"/>
</dbReference>
<evidence type="ECO:0000313" key="2">
    <source>
        <dbReference type="EMBL" id="EFH83043.1"/>
    </source>
</evidence>
<proteinExistence type="predicted"/>
<keyword evidence="4" id="KW-1185">Reference proteome</keyword>
<dbReference type="InterPro" id="IPR025959">
    <property type="entry name" value="Winged_HTH_dom"/>
</dbReference>
<dbReference type="Pfam" id="PF13592">
    <property type="entry name" value="HTH_33"/>
    <property type="match status" value="1"/>
</dbReference>
<sequence length="154" mass="17904">MSKKSIPPKNWREERRMQAWKLHKKGWKQKDIAEALGVTEGAVSQWFKKAREQGVEALKHKSPPGAIPKWSKEQQAQFPALLELGAEAFGFRGQVWTTARVAQMIQQQFGVKYHPAHCSLLLRNLKYSQQKPIKKATQRDEDAIRTWKELHFDE</sequence>